<reference evidence="2 3" key="1">
    <citation type="journal article" date="2019" name="Int. J. Syst. Evol. Microbiol.">
        <title>The Global Catalogue of Microorganisms (GCM) 10K type strain sequencing project: providing services to taxonomists for standard genome sequencing and annotation.</title>
        <authorList>
            <consortium name="The Broad Institute Genomics Platform"/>
            <consortium name="The Broad Institute Genome Sequencing Center for Infectious Disease"/>
            <person name="Wu L."/>
            <person name="Ma J."/>
        </authorList>
    </citation>
    <scope>NUCLEOTIDE SEQUENCE [LARGE SCALE GENOMIC DNA]</scope>
    <source>
        <strain evidence="2 3">JCM 8201</strain>
    </source>
</reference>
<dbReference type="EMBL" id="BAAATZ010000030">
    <property type="protein sequence ID" value="GAA2735725.1"/>
    <property type="molecule type" value="Genomic_DNA"/>
</dbReference>
<name>A0ABN3UMK9_9ACTN</name>
<evidence type="ECO:0000313" key="2">
    <source>
        <dbReference type="EMBL" id="GAA2735725.1"/>
    </source>
</evidence>
<dbReference type="Proteomes" id="UP001501842">
    <property type="component" value="Unassembled WGS sequence"/>
</dbReference>
<proteinExistence type="predicted"/>
<comment type="caution">
    <text evidence="2">The sequence shown here is derived from an EMBL/GenBank/DDBJ whole genome shotgun (WGS) entry which is preliminary data.</text>
</comment>
<feature type="compositionally biased region" description="Acidic residues" evidence="1">
    <location>
        <begin position="23"/>
        <end position="32"/>
    </location>
</feature>
<organism evidence="2 3">
    <name type="scientific">Actinocorallia aurantiaca</name>
    <dbReference type="NCBI Taxonomy" id="46204"/>
    <lineage>
        <taxon>Bacteria</taxon>
        <taxon>Bacillati</taxon>
        <taxon>Actinomycetota</taxon>
        <taxon>Actinomycetes</taxon>
        <taxon>Streptosporangiales</taxon>
        <taxon>Thermomonosporaceae</taxon>
        <taxon>Actinocorallia</taxon>
    </lineage>
</organism>
<feature type="region of interest" description="Disordered" evidence="1">
    <location>
        <begin position="1"/>
        <end position="62"/>
    </location>
</feature>
<dbReference type="RefSeq" id="WP_344455638.1">
    <property type="nucleotide sequence ID" value="NZ_BAAATZ010000030.1"/>
</dbReference>
<protein>
    <submittedName>
        <fullName evidence="2">Uncharacterized protein</fullName>
    </submittedName>
</protein>
<keyword evidence="3" id="KW-1185">Reference proteome</keyword>
<feature type="compositionally biased region" description="Basic and acidic residues" evidence="1">
    <location>
        <begin position="1"/>
        <end position="18"/>
    </location>
</feature>
<evidence type="ECO:0000313" key="3">
    <source>
        <dbReference type="Proteomes" id="UP001501842"/>
    </source>
</evidence>
<gene>
    <name evidence="2" type="ORF">GCM10010439_61210</name>
</gene>
<evidence type="ECO:0000256" key="1">
    <source>
        <dbReference type="SAM" id="MobiDB-lite"/>
    </source>
</evidence>
<accession>A0ABN3UMK9</accession>
<sequence>MTDEKKEENRSFADRRAEQGAPLEDESPDLAEEFAPGPTDPPNAEADAPGGEDEGYEPQTRV</sequence>